<gene>
    <name evidence="15" type="ORF">TREES_T100001927</name>
</gene>
<evidence type="ECO:0000313" key="15">
    <source>
        <dbReference type="EMBL" id="ELW49192.1"/>
    </source>
</evidence>
<keyword evidence="3" id="KW-0808">Transferase</keyword>
<evidence type="ECO:0000256" key="11">
    <source>
        <dbReference type="ARBA" id="ARBA00035166"/>
    </source>
</evidence>
<dbReference type="PANTHER" id="PTHR46053">
    <property type="entry name" value="E3 UBIQUITIN-PROTEIN LIGASE MARCH4-LIKE"/>
    <property type="match status" value="1"/>
</dbReference>
<dbReference type="FunFam" id="4.10.910.10:FF:000002">
    <property type="entry name" value="40S ribosomal protein S18"/>
    <property type="match status" value="1"/>
</dbReference>
<evidence type="ECO:0000256" key="2">
    <source>
        <dbReference type="ARBA" id="ARBA00008080"/>
    </source>
</evidence>
<keyword evidence="8 14" id="KW-0472">Membrane</keyword>
<evidence type="ECO:0000256" key="3">
    <source>
        <dbReference type="ARBA" id="ARBA00022679"/>
    </source>
</evidence>
<dbReference type="GO" id="GO:0003723">
    <property type="term" value="F:RNA binding"/>
    <property type="evidence" value="ECO:0007669"/>
    <property type="project" value="InterPro"/>
</dbReference>
<accession>L9JJ63</accession>
<organism evidence="15 16">
    <name type="scientific">Tupaia chinensis</name>
    <name type="common">Chinese tree shrew</name>
    <name type="synonym">Tupaia belangeri chinensis</name>
    <dbReference type="NCBI Taxonomy" id="246437"/>
    <lineage>
        <taxon>Eukaryota</taxon>
        <taxon>Metazoa</taxon>
        <taxon>Chordata</taxon>
        <taxon>Craniata</taxon>
        <taxon>Vertebrata</taxon>
        <taxon>Euteleostomi</taxon>
        <taxon>Mammalia</taxon>
        <taxon>Eutheria</taxon>
        <taxon>Euarchontoglires</taxon>
        <taxon>Scandentia</taxon>
        <taxon>Tupaiidae</taxon>
        <taxon>Tupaia</taxon>
    </lineage>
</organism>
<dbReference type="SUPFAM" id="SSF46946">
    <property type="entry name" value="S13-like H2TH domain"/>
    <property type="match status" value="1"/>
</dbReference>
<evidence type="ECO:0000256" key="13">
    <source>
        <dbReference type="SAM" id="MobiDB-lite"/>
    </source>
</evidence>
<evidence type="ECO:0000256" key="10">
    <source>
        <dbReference type="ARBA" id="ARBA00035021"/>
    </source>
</evidence>
<dbReference type="GO" id="GO:1990904">
    <property type="term" value="C:ribonucleoprotein complex"/>
    <property type="evidence" value="ECO:0007669"/>
    <property type="project" value="UniProtKB-KW"/>
</dbReference>
<dbReference type="InterPro" id="IPR001892">
    <property type="entry name" value="Ribosomal_uS13"/>
</dbReference>
<comment type="subcellular location">
    <subcellularLocation>
        <location evidence="1">Membrane</location>
        <topology evidence="1">Multi-pass membrane protein</topology>
    </subcellularLocation>
</comment>
<dbReference type="STRING" id="246437.L9JJ63"/>
<dbReference type="GO" id="GO:0005795">
    <property type="term" value="C:Golgi stack"/>
    <property type="evidence" value="ECO:0007669"/>
    <property type="project" value="TreeGrafter"/>
</dbReference>
<dbReference type="AlphaFoldDB" id="L9JJ63"/>
<keyword evidence="4 14" id="KW-0812">Transmembrane</keyword>
<proteinExistence type="inferred from homology"/>
<dbReference type="GO" id="GO:0005802">
    <property type="term" value="C:trans-Golgi network"/>
    <property type="evidence" value="ECO:0007669"/>
    <property type="project" value="TreeGrafter"/>
</dbReference>
<dbReference type="Proteomes" id="UP000011518">
    <property type="component" value="Unassembled WGS sequence"/>
</dbReference>
<dbReference type="GO" id="GO:0003735">
    <property type="term" value="F:structural constituent of ribosome"/>
    <property type="evidence" value="ECO:0007669"/>
    <property type="project" value="InterPro"/>
</dbReference>
<feature type="region of interest" description="Disordered" evidence="13">
    <location>
        <begin position="121"/>
        <end position="164"/>
    </location>
</feature>
<evidence type="ECO:0000256" key="14">
    <source>
        <dbReference type="SAM" id="Phobius"/>
    </source>
</evidence>
<evidence type="ECO:0000256" key="12">
    <source>
        <dbReference type="ARBA" id="ARBA00035468"/>
    </source>
</evidence>
<keyword evidence="7 14" id="KW-1133">Transmembrane helix</keyword>
<dbReference type="Pfam" id="PF00416">
    <property type="entry name" value="Ribosomal_S13"/>
    <property type="match status" value="1"/>
</dbReference>
<dbReference type="InterPro" id="IPR046356">
    <property type="entry name" value="MARCHF4/9/11"/>
</dbReference>
<evidence type="ECO:0000256" key="6">
    <source>
        <dbReference type="ARBA" id="ARBA00022980"/>
    </source>
</evidence>
<reference evidence="16" key="1">
    <citation type="submission" date="2012-07" db="EMBL/GenBank/DDBJ databases">
        <title>Genome of the Chinese tree shrew, a rising model animal genetically related to primates.</title>
        <authorList>
            <person name="Zhang G."/>
            <person name="Fan Y."/>
            <person name="Yao Y."/>
            <person name="Huang Z."/>
        </authorList>
    </citation>
    <scope>NUCLEOTIDE SEQUENCE [LARGE SCALE GENOMIC DNA]</scope>
</reference>
<feature type="region of interest" description="Disordered" evidence="13">
    <location>
        <begin position="1"/>
        <end position="22"/>
    </location>
</feature>
<reference evidence="16" key="2">
    <citation type="journal article" date="2013" name="Nat. Commun.">
        <title>Genome of the Chinese tree shrew.</title>
        <authorList>
            <person name="Fan Y."/>
            <person name="Huang Z.Y."/>
            <person name="Cao C.C."/>
            <person name="Chen C.S."/>
            <person name="Chen Y.X."/>
            <person name="Fan D.D."/>
            <person name="He J."/>
            <person name="Hou H.L."/>
            <person name="Hu L."/>
            <person name="Hu X.T."/>
            <person name="Jiang X.T."/>
            <person name="Lai R."/>
            <person name="Lang Y.S."/>
            <person name="Liang B."/>
            <person name="Liao S.G."/>
            <person name="Mu D."/>
            <person name="Ma Y.Y."/>
            <person name="Niu Y.Y."/>
            <person name="Sun X.Q."/>
            <person name="Xia J.Q."/>
            <person name="Xiao J."/>
            <person name="Xiong Z.Q."/>
            <person name="Xu L."/>
            <person name="Yang L."/>
            <person name="Zhang Y."/>
            <person name="Zhao W."/>
            <person name="Zhao X.D."/>
            <person name="Zheng Y.T."/>
            <person name="Zhou J.M."/>
            <person name="Zhu Y.B."/>
            <person name="Zhang G.J."/>
            <person name="Wang J."/>
            <person name="Yao Y.G."/>
        </authorList>
    </citation>
    <scope>NUCLEOTIDE SEQUENCE [LARGE SCALE GENOMIC DNA]</scope>
</reference>
<comment type="similarity">
    <text evidence="2">Belongs to the universal ribosomal protein uS13 family.</text>
</comment>
<feature type="transmembrane region" description="Helical" evidence="14">
    <location>
        <begin position="250"/>
        <end position="270"/>
    </location>
</feature>
<feature type="compositionally biased region" description="Pro residues" evidence="13">
    <location>
        <begin position="133"/>
        <end position="143"/>
    </location>
</feature>
<dbReference type="GO" id="GO:0006412">
    <property type="term" value="P:translation"/>
    <property type="evidence" value="ECO:0007669"/>
    <property type="project" value="InterPro"/>
</dbReference>
<evidence type="ECO:0000313" key="16">
    <source>
        <dbReference type="Proteomes" id="UP000011518"/>
    </source>
</evidence>
<evidence type="ECO:0000256" key="1">
    <source>
        <dbReference type="ARBA" id="ARBA00004141"/>
    </source>
</evidence>
<sequence length="381" mass="41447">MVGHMDSSTSGAADCATEAGPESSFPLFPFPSSIPPRRLRQAPTAVTRRVWVGAVHSPRVLNAAAAAAAAAVEIADSSLLQEPCFQSSDAPLPMHGDPQPPSLAANNNTLPALGAGGWAGWRGPRDVVGRETPPLPPPPPLPPSSVEDDWGGPATEPPASLLSSASSDDFYKEKAEDRYSLGSLDSGMRTPLCRICFQGPEQWQAISLTVIEKVQIAAAILGSLFLIASISWLIWSTFSPSAKWQRQDLLFQICYGMYGFMDVVCIGCGAKIRSCVSRKADMDLTKRAGELPEEEVERVIAVMQSPRQYKIPDWFLNRQKEIKDGKYSQVLANSLDNKLREDLEKILAHRGLRHFWSLLVQGQHTKTTGRRGCTVGVSKKK</sequence>
<keyword evidence="5" id="KW-0833">Ubl conjugation pathway</keyword>
<dbReference type="Gene3D" id="4.10.910.10">
    <property type="entry name" value="30s ribosomal protein s13, domain 2"/>
    <property type="match status" value="1"/>
</dbReference>
<dbReference type="GO" id="GO:0016020">
    <property type="term" value="C:membrane"/>
    <property type="evidence" value="ECO:0007669"/>
    <property type="project" value="UniProtKB-SubCell"/>
</dbReference>
<feature type="compositionally biased region" description="Polar residues" evidence="13">
    <location>
        <begin position="1"/>
        <end position="11"/>
    </location>
</feature>
<evidence type="ECO:0000256" key="4">
    <source>
        <dbReference type="ARBA" id="ARBA00022692"/>
    </source>
</evidence>
<protein>
    <recommendedName>
        <fullName evidence="11">Small ribosomal subunit protein uS13</fullName>
    </recommendedName>
    <alternativeName>
        <fullName evidence="12">40S ribosomal protein S18</fullName>
    </alternativeName>
</protein>
<keyword evidence="16" id="KW-1185">Reference proteome</keyword>
<dbReference type="PANTHER" id="PTHR46053:SF3">
    <property type="entry name" value="E3 UBIQUITIN-PROTEIN LIGASE MARCHF4"/>
    <property type="match status" value="1"/>
</dbReference>
<keyword evidence="9" id="KW-0687">Ribonucleoprotein</keyword>
<evidence type="ECO:0000256" key="5">
    <source>
        <dbReference type="ARBA" id="ARBA00022786"/>
    </source>
</evidence>
<evidence type="ECO:0000256" key="9">
    <source>
        <dbReference type="ARBA" id="ARBA00023274"/>
    </source>
</evidence>
<name>L9JJ63_TUPCH</name>
<evidence type="ECO:0000256" key="7">
    <source>
        <dbReference type="ARBA" id="ARBA00022989"/>
    </source>
</evidence>
<dbReference type="GO" id="GO:0004842">
    <property type="term" value="F:ubiquitin-protein transferase activity"/>
    <property type="evidence" value="ECO:0007669"/>
    <property type="project" value="InterPro"/>
</dbReference>
<keyword evidence="6" id="KW-0689">Ribosomal protein</keyword>
<comment type="subunit">
    <text evidence="10">Component of the small ribosomal subunit.</text>
</comment>
<dbReference type="InParanoid" id="L9JJ63"/>
<feature type="transmembrane region" description="Helical" evidence="14">
    <location>
        <begin position="216"/>
        <end position="238"/>
    </location>
</feature>
<dbReference type="eggNOG" id="KOG1609">
    <property type="taxonomic scope" value="Eukaryota"/>
</dbReference>
<dbReference type="InterPro" id="IPR010979">
    <property type="entry name" value="Ribosomal_uS13-like_H2TH"/>
</dbReference>
<dbReference type="Gene3D" id="1.10.8.50">
    <property type="match status" value="1"/>
</dbReference>
<dbReference type="EMBL" id="KB321002">
    <property type="protein sequence ID" value="ELW49192.1"/>
    <property type="molecule type" value="Genomic_DNA"/>
</dbReference>
<dbReference type="GO" id="GO:0016567">
    <property type="term" value="P:protein ubiquitination"/>
    <property type="evidence" value="ECO:0007669"/>
    <property type="project" value="InterPro"/>
</dbReference>
<evidence type="ECO:0000256" key="8">
    <source>
        <dbReference type="ARBA" id="ARBA00023136"/>
    </source>
</evidence>
<dbReference type="GO" id="GO:0005840">
    <property type="term" value="C:ribosome"/>
    <property type="evidence" value="ECO:0007669"/>
    <property type="project" value="UniProtKB-KW"/>
</dbReference>
<dbReference type="PROSITE" id="PS50159">
    <property type="entry name" value="RIBOSOMAL_S13_2"/>
    <property type="match status" value="1"/>
</dbReference>
<dbReference type="InterPro" id="IPR027437">
    <property type="entry name" value="Rbsml_uS13_C"/>
</dbReference>